<comment type="caution">
    <text evidence="3">The sequence shown here is derived from an EMBL/GenBank/DDBJ whole genome shotgun (WGS) entry which is preliminary data.</text>
</comment>
<feature type="chain" id="PRO_5046006523" evidence="1">
    <location>
        <begin position="28"/>
        <end position="423"/>
    </location>
</feature>
<feature type="domain" description="SGNH hydrolase-type esterase" evidence="2">
    <location>
        <begin position="218"/>
        <end position="413"/>
    </location>
</feature>
<keyword evidence="3" id="KW-0378">Hydrolase</keyword>
<dbReference type="Proteomes" id="UP001595912">
    <property type="component" value="Unassembled WGS sequence"/>
</dbReference>
<dbReference type="PANTHER" id="PTHR43784">
    <property type="entry name" value="GDSL-LIKE LIPASE/ACYLHYDROLASE, PUTATIVE (AFU_ORTHOLOGUE AFUA_2G00820)-RELATED"/>
    <property type="match status" value="1"/>
</dbReference>
<evidence type="ECO:0000313" key="3">
    <source>
        <dbReference type="EMBL" id="MFC5004204.1"/>
    </source>
</evidence>
<gene>
    <name evidence="3" type="ORF">ACFPIJ_41065</name>
</gene>
<name>A0ABV9W771_9ACTN</name>
<dbReference type="PANTHER" id="PTHR43784:SF2">
    <property type="entry name" value="GDSL-LIKE LIPASE_ACYLHYDROLASE, PUTATIVE (AFU_ORTHOLOGUE AFUA_2G00820)-RELATED"/>
    <property type="match status" value="1"/>
</dbReference>
<proteinExistence type="predicted"/>
<keyword evidence="1" id="KW-0732">Signal</keyword>
<dbReference type="Gene3D" id="3.40.50.1110">
    <property type="entry name" value="SGNH hydrolase"/>
    <property type="match status" value="1"/>
</dbReference>
<dbReference type="CDD" id="cd01830">
    <property type="entry name" value="XynE_like"/>
    <property type="match status" value="1"/>
</dbReference>
<keyword evidence="4" id="KW-1185">Reference proteome</keyword>
<protein>
    <submittedName>
        <fullName evidence="3">SGNH/GDSL hydrolase family protein</fullName>
    </submittedName>
</protein>
<organism evidence="3 4">
    <name type="scientific">Dactylosporangium cerinum</name>
    <dbReference type="NCBI Taxonomy" id="1434730"/>
    <lineage>
        <taxon>Bacteria</taxon>
        <taxon>Bacillati</taxon>
        <taxon>Actinomycetota</taxon>
        <taxon>Actinomycetes</taxon>
        <taxon>Micromonosporales</taxon>
        <taxon>Micromonosporaceae</taxon>
        <taxon>Dactylosporangium</taxon>
    </lineage>
</organism>
<dbReference type="InterPro" id="IPR013830">
    <property type="entry name" value="SGNH_hydro"/>
</dbReference>
<sequence length="423" mass="43961">MSFPWKRTTIVGAAIALVAAAAPAASAATPDHRPAATAWQGAWAAAQHHPLSDGGSGPGWFLDGFANQSVRQVVRVSTGGSRVRIRLSNRFGVEPLHVAGATIAKAGSGAKLKPGTLRALTFGRRLSATIAPGRELTSDAAGLPVSALDSLSVTLYFTKPTGPATFHDLGLTTAYRASGDHRFDPSGTAFAGDTSNSRYYLAGIDVDGQRTARGTVVAFGDSITDGYGTATNTDNRYPDELAERLVSAGKRFGVVNEGVNGNKLLGDSTCYGEKGVTRFHRDVVAQPGVRTAIVLLGTNDIGGGGYPDFGCGASAVVTDRQLINGFRALIRTAHAHGIKIIGATLPPMKGAAGYDTPRNQDVRAAVNRWIRTSGEYDAVVDVAAVLTDPATQVLRAEYNSGDQLHPNDAGARAIAAAIDLATL</sequence>
<evidence type="ECO:0000259" key="2">
    <source>
        <dbReference type="Pfam" id="PF13472"/>
    </source>
</evidence>
<dbReference type="GO" id="GO:0016787">
    <property type="term" value="F:hydrolase activity"/>
    <property type="evidence" value="ECO:0007669"/>
    <property type="project" value="UniProtKB-KW"/>
</dbReference>
<feature type="signal peptide" evidence="1">
    <location>
        <begin position="1"/>
        <end position="27"/>
    </location>
</feature>
<dbReference type="SUPFAM" id="SSF52266">
    <property type="entry name" value="SGNH hydrolase"/>
    <property type="match status" value="1"/>
</dbReference>
<dbReference type="InterPro" id="IPR036514">
    <property type="entry name" value="SGNH_hydro_sf"/>
</dbReference>
<accession>A0ABV9W771</accession>
<evidence type="ECO:0000256" key="1">
    <source>
        <dbReference type="SAM" id="SignalP"/>
    </source>
</evidence>
<evidence type="ECO:0000313" key="4">
    <source>
        <dbReference type="Proteomes" id="UP001595912"/>
    </source>
</evidence>
<dbReference type="InterPro" id="IPR053140">
    <property type="entry name" value="GDSL_Rv0518-like"/>
</dbReference>
<dbReference type="Pfam" id="PF13472">
    <property type="entry name" value="Lipase_GDSL_2"/>
    <property type="match status" value="1"/>
</dbReference>
<dbReference type="RefSeq" id="WP_380123867.1">
    <property type="nucleotide sequence ID" value="NZ_JBHSIU010000058.1"/>
</dbReference>
<dbReference type="EMBL" id="JBHSIU010000058">
    <property type="protein sequence ID" value="MFC5004204.1"/>
    <property type="molecule type" value="Genomic_DNA"/>
</dbReference>
<reference evidence="4" key="1">
    <citation type="journal article" date="2019" name="Int. J. Syst. Evol. Microbiol.">
        <title>The Global Catalogue of Microorganisms (GCM) 10K type strain sequencing project: providing services to taxonomists for standard genome sequencing and annotation.</title>
        <authorList>
            <consortium name="The Broad Institute Genomics Platform"/>
            <consortium name="The Broad Institute Genome Sequencing Center for Infectious Disease"/>
            <person name="Wu L."/>
            <person name="Ma J."/>
        </authorList>
    </citation>
    <scope>NUCLEOTIDE SEQUENCE [LARGE SCALE GENOMIC DNA]</scope>
    <source>
        <strain evidence="4">CGMCC 4.7152</strain>
    </source>
</reference>